<protein>
    <submittedName>
        <fullName evidence="2">VOC family protein</fullName>
    </submittedName>
</protein>
<dbReference type="InterPro" id="IPR029068">
    <property type="entry name" value="Glyas_Bleomycin-R_OHBP_Dase"/>
</dbReference>
<organism evidence="2 3">
    <name type="scientific">Cohnella luojiensis</name>
    <dbReference type="NCBI Taxonomy" id="652876"/>
    <lineage>
        <taxon>Bacteria</taxon>
        <taxon>Bacillati</taxon>
        <taxon>Bacillota</taxon>
        <taxon>Bacilli</taxon>
        <taxon>Bacillales</taxon>
        <taxon>Paenibacillaceae</taxon>
        <taxon>Cohnella</taxon>
    </lineage>
</organism>
<evidence type="ECO:0000313" key="3">
    <source>
        <dbReference type="Proteomes" id="UP000297900"/>
    </source>
</evidence>
<dbReference type="InterPro" id="IPR004360">
    <property type="entry name" value="Glyas_Fos-R_dOase_dom"/>
</dbReference>
<proteinExistence type="predicted"/>
<gene>
    <name evidence="2" type="ORF">E2980_21870</name>
</gene>
<name>A0A4Y8LPP0_9BACL</name>
<dbReference type="AlphaFoldDB" id="A0A4Y8LPP0"/>
<feature type="domain" description="VOC" evidence="1">
    <location>
        <begin position="22"/>
        <end position="135"/>
    </location>
</feature>
<comment type="caution">
    <text evidence="2">The sequence shown here is derived from an EMBL/GenBank/DDBJ whole genome shotgun (WGS) entry which is preliminary data.</text>
</comment>
<dbReference type="OrthoDB" id="9804944at2"/>
<dbReference type="Proteomes" id="UP000297900">
    <property type="component" value="Unassembled WGS sequence"/>
</dbReference>
<accession>A0A4Y8LPP0</accession>
<dbReference type="Gene3D" id="3.10.180.10">
    <property type="entry name" value="2,3-Dihydroxybiphenyl 1,2-Dioxygenase, domain 1"/>
    <property type="match status" value="1"/>
</dbReference>
<keyword evidence="3" id="KW-1185">Reference proteome</keyword>
<evidence type="ECO:0000259" key="1">
    <source>
        <dbReference type="PROSITE" id="PS51819"/>
    </source>
</evidence>
<dbReference type="PROSITE" id="PS51819">
    <property type="entry name" value="VOC"/>
    <property type="match status" value="1"/>
</dbReference>
<dbReference type="SUPFAM" id="SSF54593">
    <property type="entry name" value="Glyoxalase/Bleomycin resistance protein/Dihydroxybiphenyl dioxygenase"/>
    <property type="match status" value="1"/>
</dbReference>
<sequence>MVHTTIPRGGFPLTLSTVNIQGIAQLSIPVRDIARASLFYNKTLGLPLLFSQSNMALLDCHGIRLLLGIPEKPEDHPSSVVYFKVADIEGTYRSLLADEVEFTSKPHKIAEFNGFAVWMAFFKDPDDNVHALTSEVPIA</sequence>
<evidence type="ECO:0000313" key="2">
    <source>
        <dbReference type="EMBL" id="TFE19841.1"/>
    </source>
</evidence>
<reference evidence="2 3" key="1">
    <citation type="submission" date="2019-03" db="EMBL/GenBank/DDBJ databases">
        <title>Cohnella endophytica sp. nov., a novel endophytic bacterium isolated from bark of Sonneratia apetala.</title>
        <authorList>
            <person name="Tuo L."/>
        </authorList>
    </citation>
    <scope>NUCLEOTIDE SEQUENCE [LARGE SCALE GENOMIC DNA]</scope>
    <source>
        <strain evidence="2 3">CCTCC AB 208254</strain>
    </source>
</reference>
<dbReference type="EMBL" id="SOMN01000047">
    <property type="protein sequence ID" value="TFE19841.1"/>
    <property type="molecule type" value="Genomic_DNA"/>
</dbReference>
<dbReference type="InterPro" id="IPR037523">
    <property type="entry name" value="VOC_core"/>
</dbReference>
<dbReference type="Pfam" id="PF00903">
    <property type="entry name" value="Glyoxalase"/>
    <property type="match status" value="1"/>
</dbReference>